<dbReference type="SUPFAM" id="SSF100950">
    <property type="entry name" value="NagB/RpiA/CoA transferase-like"/>
    <property type="match status" value="1"/>
</dbReference>
<evidence type="ECO:0000259" key="1">
    <source>
        <dbReference type="Pfam" id="PF02589"/>
    </source>
</evidence>
<name>A0A5N5ED43_9ACTN</name>
<dbReference type="Pfam" id="PF02589">
    <property type="entry name" value="LUD_dom"/>
    <property type="match status" value="1"/>
</dbReference>
<evidence type="ECO:0000313" key="3">
    <source>
        <dbReference type="Proteomes" id="UP000326907"/>
    </source>
</evidence>
<reference evidence="2 3" key="1">
    <citation type="submission" date="2019-09" db="EMBL/GenBank/DDBJ databases">
        <authorList>
            <person name="Liu P."/>
        </authorList>
    </citation>
    <scope>NUCLEOTIDE SEQUENCE [LARGE SCALE GENOMIC DNA]</scope>
    <source>
        <strain evidence="2 3">TRM68085</strain>
    </source>
</reference>
<organism evidence="2 3">
    <name type="scientific">Streptomyces arboris</name>
    <dbReference type="NCBI Taxonomy" id="2600619"/>
    <lineage>
        <taxon>Bacteria</taxon>
        <taxon>Bacillati</taxon>
        <taxon>Actinomycetota</taxon>
        <taxon>Actinomycetes</taxon>
        <taxon>Kitasatosporales</taxon>
        <taxon>Streptomycetaceae</taxon>
        <taxon>Streptomyces</taxon>
    </lineage>
</organism>
<comment type="caution">
    <text evidence="2">The sequence shown here is derived from an EMBL/GenBank/DDBJ whole genome shotgun (WGS) entry which is preliminary data.</text>
</comment>
<dbReference type="InterPro" id="IPR024185">
    <property type="entry name" value="FTHF_cligase-like_sf"/>
</dbReference>
<keyword evidence="3" id="KW-1185">Reference proteome</keyword>
<dbReference type="RefSeq" id="WP_151513540.1">
    <property type="nucleotide sequence ID" value="NZ_VYUA01000052.1"/>
</dbReference>
<sequence>MSDREQVLDRIRQALGSRPDGEANPVHPVSRTYAHQHGDRTPAETMALLVQTLEEYKATVHRTIPARAAELVARLVAERESAYVIVPPGLPDDLLKLVGPRIERESADLTARRLDTFGSVITGCALAIAETGTIVLDAEPDQGSRKLTLVPDHHVCIVYEQQIVGSVPQAVGRLSPTRPMTWISGPSASSDIELNRVEGVHGPRHLDVLVVATT</sequence>
<gene>
    <name evidence="2" type="ORF">F5983_33010</name>
</gene>
<dbReference type="InterPro" id="IPR003741">
    <property type="entry name" value="LUD_dom"/>
</dbReference>
<dbReference type="Proteomes" id="UP000326907">
    <property type="component" value="Unassembled WGS sequence"/>
</dbReference>
<dbReference type="InterPro" id="IPR037171">
    <property type="entry name" value="NagB/RpiA_transferase-like"/>
</dbReference>
<dbReference type="Gene3D" id="3.40.50.10420">
    <property type="entry name" value="NagB/RpiA/CoA transferase-like"/>
    <property type="match status" value="1"/>
</dbReference>
<dbReference type="PANTHER" id="PTHR43682:SF1">
    <property type="entry name" value="LACTATE UTILIZATION PROTEIN C"/>
    <property type="match status" value="1"/>
</dbReference>
<dbReference type="PANTHER" id="PTHR43682">
    <property type="entry name" value="LACTATE UTILIZATION PROTEIN C"/>
    <property type="match status" value="1"/>
</dbReference>
<protein>
    <submittedName>
        <fullName evidence="2">Lactate utilization protein C</fullName>
    </submittedName>
</protein>
<dbReference type="EMBL" id="VYUA01000052">
    <property type="protein sequence ID" value="KAB2588307.1"/>
    <property type="molecule type" value="Genomic_DNA"/>
</dbReference>
<accession>A0A5N5ED43</accession>
<dbReference type="AlphaFoldDB" id="A0A5N5ED43"/>
<proteinExistence type="predicted"/>
<evidence type="ECO:0000313" key="2">
    <source>
        <dbReference type="EMBL" id="KAB2588307.1"/>
    </source>
</evidence>
<feature type="domain" description="LUD" evidence="1">
    <location>
        <begin position="52"/>
        <end position="211"/>
    </location>
</feature>